<keyword evidence="4 8" id="KW-0812">Transmembrane</keyword>
<keyword evidence="2 8" id="KW-0813">Transport</keyword>
<evidence type="ECO:0000256" key="3">
    <source>
        <dbReference type="ARBA" id="ARBA00022452"/>
    </source>
</evidence>
<feature type="domain" description="TonB-dependent receptor plug" evidence="11">
    <location>
        <begin position="56"/>
        <end position="166"/>
    </location>
</feature>
<evidence type="ECO:0000259" key="11">
    <source>
        <dbReference type="Pfam" id="PF07715"/>
    </source>
</evidence>
<keyword evidence="5 9" id="KW-0798">TonB box</keyword>
<evidence type="ECO:0000256" key="6">
    <source>
        <dbReference type="ARBA" id="ARBA00023136"/>
    </source>
</evidence>
<dbReference type="AlphaFoldDB" id="A0A6I4IX65"/>
<dbReference type="InterPro" id="IPR037066">
    <property type="entry name" value="Plug_dom_sf"/>
</dbReference>
<dbReference type="PROSITE" id="PS52016">
    <property type="entry name" value="TONB_DEPENDENT_REC_3"/>
    <property type="match status" value="1"/>
</dbReference>
<dbReference type="Pfam" id="PF07715">
    <property type="entry name" value="Plug"/>
    <property type="match status" value="1"/>
</dbReference>
<evidence type="ECO:0000256" key="8">
    <source>
        <dbReference type="PROSITE-ProRule" id="PRU01360"/>
    </source>
</evidence>
<dbReference type="InterPro" id="IPR039426">
    <property type="entry name" value="TonB-dep_rcpt-like"/>
</dbReference>
<evidence type="ECO:0000256" key="1">
    <source>
        <dbReference type="ARBA" id="ARBA00004571"/>
    </source>
</evidence>
<keyword evidence="12" id="KW-0675">Receptor</keyword>
<comment type="similarity">
    <text evidence="8 9">Belongs to the TonB-dependent receptor family.</text>
</comment>
<keyword evidence="13" id="KW-1185">Reference proteome</keyword>
<dbReference type="GO" id="GO:0044718">
    <property type="term" value="P:siderophore transmembrane transport"/>
    <property type="evidence" value="ECO:0007669"/>
    <property type="project" value="TreeGrafter"/>
</dbReference>
<dbReference type="PANTHER" id="PTHR30069:SF27">
    <property type="entry name" value="BLL4766 PROTEIN"/>
    <property type="match status" value="1"/>
</dbReference>
<proteinExistence type="inferred from homology"/>
<evidence type="ECO:0000313" key="13">
    <source>
        <dbReference type="Proteomes" id="UP000441389"/>
    </source>
</evidence>
<comment type="caution">
    <text evidence="12">The sequence shown here is derived from an EMBL/GenBank/DDBJ whole genome shotgun (WGS) entry which is preliminary data.</text>
</comment>
<dbReference type="GO" id="GO:0009279">
    <property type="term" value="C:cell outer membrane"/>
    <property type="evidence" value="ECO:0007669"/>
    <property type="project" value="UniProtKB-SubCell"/>
</dbReference>
<evidence type="ECO:0000313" key="12">
    <source>
        <dbReference type="EMBL" id="MVO76707.1"/>
    </source>
</evidence>
<evidence type="ECO:0000259" key="10">
    <source>
        <dbReference type="Pfam" id="PF00593"/>
    </source>
</evidence>
<dbReference type="InterPro" id="IPR036942">
    <property type="entry name" value="Beta-barrel_TonB_sf"/>
</dbReference>
<comment type="subcellular location">
    <subcellularLocation>
        <location evidence="1 8">Cell outer membrane</location>
        <topology evidence="1 8">Multi-pass membrane protein</topology>
    </subcellularLocation>
</comment>
<dbReference type="Proteomes" id="UP000441389">
    <property type="component" value="Unassembled WGS sequence"/>
</dbReference>
<dbReference type="EMBL" id="WQMS01000001">
    <property type="protein sequence ID" value="MVO76707.1"/>
    <property type="molecule type" value="Genomic_DNA"/>
</dbReference>
<keyword evidence="3 8" id="KW-1134">Transmembrane beta strand</keyword>
<evidence type="ECO:0000256" key="5">
    <source>
        <dbReference type="ARBA" id="ARBA00023077"/>
    </source>
</evidence>
<name>A0A6I4IX65_9SPHN</name>
<dbReference type="GO" id="GO:0015344">
    <property type="term" value="F:siderophore uptake transmembrane transporter activity"/>
    <property type="evidence" value="ECO:0007669"/>
    <property type="project" value="TreeGrafter"/>
</dbReference>
<dbReference type="InterPro" id="IPR000531">
    <property type="entry name" value="Beta-barrel_TonB"/>
</dbReference>
<dbReference type="Gene3D" id="2.170.130.10">
    <property type="entry name" value="TonB-dependent receptor, plug domain"/>
    <property type="match status" value="1"/>
</dbReference>
<organism evidence="12 13">
    <name type="scientific">Sphingomonas horti</name>
    <dbReference type="NCBI Taxonomy" id="2682842"/>
    <lineage>
        <taxon>Bacteria</taxon>
        <taxon>Pseudomonadati</taxon>
        <taxon>Pseudomonadota</taxon>
        <taxon>Alphaproteobacteria</taxon>
        <taxon>Sphingomonadales</taxon>
        <taxon>Sphingomonadaceae</taxon>
        <taxon>Sphingomonas</taxon>
    </lineage>
</organism>
<dbReference type="Pfam" id="PF00593">
    <property type="entry name" value="TonB_dep_Rec_b-barrel"/>
    <property type="match status" value="1"/>
</dbReference>
<sequence>MADAERGAIPLAWPILAGFALTAAAAAPDQSDLQNYSIEDLTHLTVTSAGKREEPLSQAPAALYVITNQDILRQGATSLPEVLRLAPNLDVQRVDARQYAITARGFQGYETANKLLVQIDGRSIYSTLSDSVFWDLFDTPLEDIDRIEVISGPGGTLYGANAVNGVINITTKDARDTIGVLARGTAGNLEQTGLIRYGAPVGANGAIRVYAEGWNRQGFPASGGRDLRDGGEGWQAGLRSDFGSGSDQFTLQGDVFQHYYDSGAEDGDDGQNILARWTHAHDDGAQTEVQGYYSRFARRFFLVFDRLATTDLSVQHNRTEGRHAIVVGAGARMIADKFVNDLNQFQLVPQSKTLWIYNAFAQDRVDLGGGVAVTAGLKLEKTTFTGVEVLPSVRLAWQPTPGHLLYASAARALREPSRIDRDLTAIDPRTGLKFLEGGMFQAEKLTALEIGYRGQPVRSVSFSVAAFYNLYDDLRSTEITPVTTFPVRLANGIKGHSWGIEAWANAQLTDWWRLSAGIATLDKNFHLKPGATDIQNFISLGNDPDYNLQLGSRFDFTPSLGLDVQVRRYGSRPNPHVPAYTDADARLGWRVSPAVELYLAGSNLLHDERPESEDVSRGQLVHRIVYLGARFGF</sequence>
<dbReference type="Gene3D" id="2.40.170.20">
    <property type="entry name" value="TonB-dependent receptor, beta-barrel domain"/>
    <property type="match status" value="1"/>
</dbReference>
<dbReference type="CDD" id="cd01347">
    <property type="entry name" value="ligand_gated_channel"/>
    <property type="match status" value="1"/>
</dbReference>
<dbReference type="PANTHER" id="PTHR30069">
    <property type="entry name" value="TONB-DEPENDENT OUTER MEMBRANE RECEPTOR"/>
    <property type="match status" value="1"/>
</dbReference>
<dbReference type="InterPro" id="IPR012910">
    <property type="entry name" value="Plug_dom"/>
</dbReference>
<keyword evidence="7 8" id="KW-0998">Cell outer membrane</keyword>
<reference evidence="12 13" key="1">
    <citation type="submission" date="2019-12" db="EMBL/GenBank/DDBJ databases">
        <authorList>
            <person name="Huq M.A."/>
        </authorList>
    </citation>
    <scope>NUCLEOTIDE SEQUENCE [LARGE SCALE GENOMIC DNA]</scope>
    <source>
        <strain evidence="12 13">MAH-20</strain>
    </source>
</reference>
<keyword evidence="6 8" id="KW-0472">Membrane</keyword>
<feature type="domain" description="TonB-dependent receptor-like beta-barrel" evidence="10">
    <location>
        <begin position="215"/>
        <end position="604"/>
    </location>
</feature>
<evidence type="ECO:0000256" key="2">
    <source>
        <dbReference type="ARBA" id="ARBA00022448"/>
    </source>
</evidence>
<dbReference type="SUPFAM" id="SSF56935">
    <property type="entry name" value="Porins"/>
    <property type="match status" value="1"/>
</dbReference>
<accession>A0A6I4IX65</accession>
<evidence type="ECO:0000256" key="9">
    <source>
        <dbReference type="RuleBase" id="RU003357"/>
    </source>
</evidence>
<evidence type="ECO:0000256" key="4">
    <source>
        <dbReference type="ARBA" id="ARBA00022692"/>
    </source>
</evidence>
<protein>
    <submittedName>
        <fullName evidence="12">TonB-dependent receptor plug domain-containing protein</fullName>
    </submittedName>
</protein>
<gene>
    <name evidence="12" type="ORF">GON01_01965</name>
</gene>
<evidence type="ECO:0000256" key="7">
    <source>
        <dbReference type="ARBA" id="ARBA00023237"/>
    </source>
</evidence>